<dbReference type="GO" id="GO:0004674">
    <property type="term" value="F:protein serine/threonine kinase activity"/>
    <property type="evidence" value="ECO:0007669"/>
    <property type="project" value="UniProtKB-KW"/>
</dbReference>
<evidence type="ECO:0000313" key="1">
    <source>
        <dbReference type="EMBL" id="OMF57818.1"/>
    </source>
</evidence>
<evidence type="ECO:0000313" key="2">
    <source>
        <dbReference type="Proteomes" id="UP000187172"/>
    </source>
</evidence>
<sequence>MNNSEEWKQAEHALSRIEVLKQGSNEPVAITGESEDLVCIGIGTDAAVFVYEPLPAYAYKLYTEAALPKKQAEIHVYSRLEDSPFFPVFYGSGERYVVISREEGMTLYDCLLYGIPVPRQVIDDVDAARVFVRSKGLNPRDIHLKNVLLQDGRGKVIDVSEYVQSGNDKRWEHLEWAYDNVYPLLEGKRIPLWLIEAVKTAYNHLDPLNINLQEFSERIRKLFIKN</sequence>
<organism evidence="1 2">
    <name type="scientific">Paenibacillus rhizosphaerae</name>
    <dbReference type="NCBI Taxonomy" id="297318"/>
    <lineage>
        <taxon>Bacteria</taxon>
        <taxon>Bacillati</taxon>
        <taxon>Bacillota</taxon>
        <taxon>Bacilli</taxon>
        <taxon>Bacillales</taxon>
        <taxon>Paenibacillaceae</taxon>
        <taxon>Paenibacillus</taxon>
    </lineage>
</organism>
<reference evidence="1 2" key="1">
    <citation type="submission" date="2016-11" db="EMBL/GenBank/DDBJ databases">
        <title>Paenibacillus species isolates.</title>
        <authorList>
            <person name="Beno S.M."/>
        </authorList>
    </citation>
    <scope>NUCLEOTIDE SEQUENCE [LARGE SCALE GENOMIC DNA]</scope>
    <source>
        <strain evidence="1 2">FSL R5-0378</strain>
    </source>
</reference>
<keyword evidence="1" id="KW-0723">Serine/threonine-protein kinase</keyword>
<proteinExistence type="predicted"/>
<protein>
    <submittedName>
        <fullName evidence="1">Serine/threonine protein kinase</fullName>
    </submittedName>
</protein>
<keyword evidence="1" id="KW-0808">Transferase</keyword>
<gene>
    <name evidence="1" type="ORF">BK138_04335</name>
</gene>
<name>A0A1R1F135_9BACL</name>
<comment type="caution">
    <text evidence="1">The sequence shown here is derived from an EMBL/GenBank/DDBJ whole genome shotgun (WGS) entry which is preliminary data.</text>
</comment>
<dbReference type="STRING" id="297318.BK138_04335"/>
<dbReference type="RefSeq" id="WP_076166325.1">
    <property type="nucleotide sequence ID" value="NZ_MRTP01000001.1"/>
</dbReference>
<accession>A0A1R1F135</accession>
<dbReference type="EMBL" id="MRTP01000001">
    <property type="protein sequence ID" value="OMF57818.1"/>
    <property type="molecule type" value="Genomic_DNA"/>
</dbReference>
<keyword evidence="2" id="KW-1185">Reference proteome</keyword>
<keyword evidence="1" id="KW-0418">Kinase</keyword>
<dbReference type="SUPFAM" id="SSF56112">
    <property type="entry name" value="Protein kinase-like (PK-like)"/>
    <property type="match status" value="1"/>
</dbReference>
<dbReference type="Proteomes" id="UP000187172">
    <property type="component" value="Unassembled WGS sequence"/>
</dbReference>
<dbReference type="InterPro" id="IPR011009">
    <property type="entry name" value="Kinase-like_dom_sf"/>
</dbReference>
<dbReference type="AlphaFoldDB" id="A0A1R1F135"/>